<proteinExistence type="inferred from homology"/>
<feature type="binding site" evidence="10">
    <location>
        <begin position="25"/>
        <end position="30"/>
    </location>
    <ligand>
        <name>substrate</name>
    </ligand>
</feature>
<dbReference type="Pfam" id="PF01715">
    <property type="entry name" value="IPPT"/>
    <property type="match status" value="1"/>
</dbReference>
<evidence type="ECO:0000256" key="2">
    <source>
        <dbReference type="ARBA" id="ARBA00003213"/>
    </source>
</evidence>
<feature type="site" description="Interaction with substrate tRNA" evidence="10">
    <location>
        <position position="113"/>
    </location>
</feature>
<dbReference type="HAMAP" id="MF_00185">
    <property type="entry name" value="IPP_trans"/>
    <property type="match status" value="1"/>
</dbReference>
<comment type="function">
    <text evidence="2 10 12">Catalyzes the transfer of a dimethylallyl group onto the adenine at position 37 in tRNAs that read codons beginning with uridine, leading to the formation of N6-(dimethylallyl)adenosine (i(6)A).</text>
</comment>
<keyword evidence="6 10" id="KW-0547">Nucleotide-binding</keyword>
<keyword evidence="4 10" id="KW-0808">Transferase</keyword>
<evidence type="ECO:0000256" key="10">
    <source>
        <dbReference type="HAMAP-Rule" id="MF_00185"/>
    </source>
</evidence>
<evidence type="ECO:0000256" key="13">
    <source>
        <dbReference type="RuleBase" id="RU003785"/>
    </source>
</evidence>
<evidence type="ECO:0000256" key="1">
    <source>
        <dbReference type="ARBA" id="ARBA00001946"/>
    </source>
</evidence>
<evidence type="ECO:0000256" key="7">
    <source>
        <dbReference type="ARBA" id="ARBA00022840"/>
    </source>
</evidence>
<dbReference type="EMBL" id="BSNS01000008">
    <property type="protein sequence ID" value="GLQ54571.1"/>
    <property type="molecule type" value="Genomic_DNA"/>
</dbReference>
<keyword evidence="8 10" id="KW-0460">Magnesium</keyword>
<sequence>MDIFRGADRVSKADARRAVLIAGPTASGKSALALNLAQRSGGVIVNTDAMQVYDTLRIVTARPSPEDEQSARHELYGFVPCAQRFSTGRWLEAVRGVMAEVDPATPLIFVGGTGLYFDALTKGFADVPEIPAEVALQVQQEIQGLDEADRMSLLSREDPETAARLKVADPQRVERALAVKRATGRTLSSFQSTPQLGPLAGHDVERMVLDPGRDLLRERIARRFEAMFASGAVEEVEALLVQNLDPSLPAMKAIGVREIGDWLAGRLAREQAIERAIIATHQYAKRQRTWFRNRMGDWPRRS</sequence>
<dbReference type="NCBIfam" id="TIGR00174">
    <property type="entry name" value="miaA"/>
    <property type="match status" value="1"/>
</dbReference>
<keyword evidence="15" id="KW-1185">Reference proteome</keyword>
<evidence type="ECO:0000313" key="14">
    <source>
        <dbReference type="EMBL" id="GLQ54571.1"/>
    </source>
</evidence>
<dbReference type="Gene3D" id="3.40.50.300">
    <property type="entry name" value="P-loop containing nucleotide triphosphate hydrolases"/>
    <property type="match status" value="1"/>
</dbReference>
<dbReference type="PANTHER" id="PTHR11088:SF60">
    <property type="entry name" value="TRNA DIMETHYLALLYLTRANSFERASE"/>
    <property type="match status" value="1"/>
</dbReference>
<evidence type="ECO:0000256" key="5">
    <source>
        <dbReference type="ARBA" id="ARBA00022694"/>
    </source>
</evidence>
<dbReference type="PANTHER" id="PTHR11088">
    <property type="entry name" value="TRNA DIMETHYLALLYLTRANSFERASE"/>
    <property type="match status" value="1"/>
</dbReference>
<dbReference type="InterPro" id="IPR027417">
    <property type="entry name" value="P-loop_NTPase"/>
</dbReference>
<evidence type="ECO:0000256" key="11">
    <source>
        <dbReference type="RuleBase" id="RU003783"/>
    </source>
</evidence>
<comment type="caution">
    <text evidence="14">The sequence shown here is derived from an EMBL/GenBank/DDBJ whole genome shotgun (WGS) entry which is preliminary data.</text>
</comment>
<reference evidence="15" key="1">
    <citation type="journal article" date="2019" name="Int. J. Syst. Evol. Microbiol.">
        <title>The Global Catalogue of Microorganisms (GCM) 10K type strain sequencing project: providing services to taxonomists for standard genome sequencing and annotation.</title>
        <authorList>
            <consortium name="The Broad Institute Genomics Platform"/>
            <consortium name="The Broad Institute Genome Sequencing Center for Infectious Disease"/>
            <person name="Wu L."/>
            <person name="Ma J."/>
        </authorList>
    </citation>
    <scope>NUCLEOTIDE SEQUENCE [LARGE SCALE GENOMIC DNA]</scope>
    <source>
        <strain evidence="15">NBRC 112416</strain>
    </source>
</reference>
<evidence type="ECO:0000256" key="6">
    <source>
        <dbReference type="ARBA" id="ARBA00022741"/>
    </source>
</evidence>
<keyword evidence="5 10" id="KW-0819">tRNA processing</keyword>
<protein>
    <recommendedName>
        <fullName evidence="10">tRNA dimethylallyltransferase</fullName>
        <ecNumber evidence="10">2.5.1.75</ecNumber>
    </recommendedName>
    <alternativeName>
        <fullName evidence="10">Dimethylallyl diphosphate:tRNA dimethylallyltransferase</fullName>
        <shortName evidence="10">DMAPP:tRNA dimethylallyltransferase</shortName>
        <shortName evidence="10">DMATase</shortName>
    </alternativeName>
    <alternativeName>
        <fullName evidence="10">Isopentenyl-diphosphate:tRNA isopentenyltransferase</fullName>
        <shortName evidence="10">IPP transferase</shortName>
        <shortName evidence="10">IPPT</shortName>
        <shortName evidence="10">IPTase</shortName>
    </alternativeName>
</protein>
<dbReference type="InterPro" id="IPR039657">
    <property type="entry name" value="Dimethylallyltransferase"/>
</dbReference>
<dbReference type="SUPFAM" id="SSF52540">
    <property type="entry name" value="P-loop containing nucleoside triphosphate hydrolases"/>
    <property type="match status" value="2"/>
</dbReference>
<dbReference type="Gene3D" id="1.10.20.140">
    <property type="match status" value="1"/>
</dbReference>
<comment type="subunit">
    <text evidence="10">Monomer.</text>
</comment>
<comment type="similarity">
    <text evidence="3 10 13">Belongs to the IPP transferase family.</text>
</comment>
<accession>A0ABQ5W4G7</accession>
<feature type="region of interest" description="Interaction with substrate tRNA" evidence="10">
    <location>
        <begin position="171"/>
        <end position="175"/>
    </location>
</feature>
<evidence type="ECO:0000313" key="15">
    <source>
        <dbReference type="Proteomes" id="UP001156691"/>
    </source>
</evidence>
<name>A0ABQ5W4G7_9HYPH</name>
<gene>
    <name evidence="10 14" type="primary">miaA</name>
    <name evidence="14" type="ORF">GCM10010862_18300</name>
</gene>
<organism evidence="14 15">
    <name type="scientific">Devosia nitrariae</name>
    <dbReference type="NCBI Taxonomy" id="2071872"/>
    <lineage>
        <taxon>Bacteria</taxon>
        <taxon>Pseudomonadati</taxon>
        <taxon>Pseudomonadota</taxon>
        <taxon>Alphaproteobacteria</taxon>
        <taxon>Hyphomicrobiales</taxon>
        <taxon>Devosiaceae</taxon>
        <taxon>Devosia</taxon>
    </lineage>
</organism>
<dbReference type="EC" id="2.5.1.75" evidence="10"/>
<comment type="catalytic activity">
    <reaction evidence="9 10 11">
        <text>adenosine(37) in tRNA + dimethylallyl diphosphate = N(6)-dimethylallyladenosine(37) in tRNA + diphosphate</text>
        <dbReference type="Rhea" id="RHEA:26482"/>
        <dbReference type="Rhea" id="RHEA-COMP:10162"/>
        <dbReference type="Rhea" id="RHEA-COMP:10375"/>
        <dbReference type="ChEBI" id="CHEBI:33019"/>
        <dbReference type="ChEBI" id="CHEBI:57623"/>
        <dbReference type="ChEBI" id="CHEBI:74411"/>
        <dbReference type="ChEBI" id="CHEBI:74415"/>
        <dbReference type="EC" id="2.5.1.75"/>
    </reaction>
</comment>
<comment type="caution">
    <text evidence="10">Lacks conserved residue(s) required for the propagation of feature annotation.</text>
</comment>
<evidence type="ECO:0000256" key="9">
    <source>
        <dbReference type="ARBA" id="ARBA00049563"/>
    </source>
</evidence>
<dbReference type="Proteomes" id="UP001156691">
    <property type="component" value="Unassembled WGS sequence"/>
</dbReference>
<evidence type="ECO:0000256" key="4">
    <source>
        <dbReference type="ARBA" id="ARBA00022679"/>
    </source>
</evidence>
<comment type="cofactor">
    <cofactor evidence="1 10">
        <name>Mg(2+)</name>
        <dbReference type="ChEBI" id="CHEBI:18420"/>
    </cofactor>
</comment>
<dbReference type="InterPro" id="IPR018022">
    <property type="entry name" value="IPT"/>
</dbReference>
<dbReference type="CDD" id="cd02019">
    <property type="entry name" value="NK"/>
    <property type="match status" value="1"/>
</dbReference>
<feature type="binding site" evidence="10">
    <location>
        <begin position="23"/>
        <end position="30"/>
    </location>
    <ligand>
        <name>ATP</name>
        <dbReference type="ChEBI" id="CHEBI:30616"/>
    </ligand>
</feature>
<keyword evidence="7 10" id="KW-0067">ATP-binding</keyword>
<evidence type="ECO:0000256" key="8">
    <source>
        <dbReference type="ARBA" id="ARBA00022842"/>
    </source>
</evidence>
<evidence type="ECO:0000256" key="12">
    <source>
        <dbReference type="RuleBase" id="RU003784"/>
    </source>
</evidence>
<evidence type="ECO:0000256" key="3">
    <source>
        <dbReference type="ARBA" id="ARBA00005842"/>
    </source>
</evidence>